<dbReference type="OrthoDB" id="10538978at2759"/>
<dbReference type="AlphaFoldDB" id="K2MWT8"/>
<accession>K2MWT8</accession>
<gene>
    <name evidence="3" type="ORF">MOQ_000075</name>
</gene>
<proteinExistence type="predicted"/>
<name>K2MWT8_TRYCR</name>
<feature type="region of interest" description="Disordered" evidence="1">
    <location>
        <begin position="78"/>
        <end position="299"/>
    </location>
</feature>
<comment type="caution">
    <text evidence="3">The sequence shown here is derived from an EMBL/GenBank/DDBJ whole genome shotgun (WGS) entry which is preliminary data.</text>
</comment>
<organism evidence="3 4">
    <name type="scientific">Trypanosoma cruzi marinkellei</name>
    <dbReference type="NCBI Taxonomy" id="85056"/>
    <lineage>
        <taxon>Eukaryota</taxon>
        <taxon>Discoba</taxon>
        <taxon>Euglenozoa</taxon>
        <taxon>Kinetoplastea</taxon>
        <taxon>Metakinetoplastina</taxon>
        <taxon>Trypanosomatida</taxon>
        <taxon>Trypanosomatidae</taxon>
        <taxon>Trypanosoma</taxon>
        <taxon>Schizotrypanum</taxon>
    </lineage>
</organism>
<feature type="signal peptide" evidence="2">
    <location>
        <begin position="1"/>
        <end position="31"/>
    </location>
</feature>
<keyword evidence="4" id="KW-1185">Reference proteome</keyword>
<dbReference type="EMBL" id="AHKC01000249">
    <property type="protein sequence ID" value="EKF39693.1"/>
    <property type="molecule type" value="Genomic_DNA"/>
</dbReference>
<evidence type="ECO:0000313" key="4">
    <source>
        <dbReference type="Proteomes" id="UP000007350"/>
    </source>
</evidence>
<evidence type="ECO:0000256" key="2">
    <source>
        <dbReference type="SAM" id="SignalP"/>
    </source>
</evidence>
<keyword evidence="2" id="KW-0732">Signal</keyword>
<dbReference type="Proteomes" id="UP000007350">
    <property type="component" value="Unassembled WGS sequence"/>
</dbReference>
<evidence type="ECO:0000313" key="3">
    <source>
        <dbReference type="EMBL" id="EKF39693.1"/>
    </source>
</evidence>
<sequence length="319" mass="32583">MVCARCYNFSLCDVAALHFFLLFSHGELVCAEGCTQVTGVMAMMMTGRVLLVCALCVLWCGASGGECTEALLPVAKTPADSKHGAGVAENPTGHTTPGDAGGLSAEQSQLDKVGVTPPGAPQLQTASDTESQLQQTRLAPKSTDSLTPPQALGEDLQEVSPADPPGEPKSIPSPQDMKNESIGNPERNDAPPSSNNNNNVSSTSEEPTEDTSRSAEIVDVAPSKEGQEGENVTNSLEQSQGNSAAAPATTTHTISMTSPGNSVSSTVNMTEAVPQPTGTAQTNHTAKPGDSDSSTAVSHTTSPLLLLLVAFAAAAAVAA</sequence>
<protein>
    <submittedName>
        <fullName evidence="3">Mucin-associated surface protein (MASP), putative</fullName>
    </submittedName>
</protein>
<evidence type="ECO:0000256" key="1">
    <source>
        <dbReference type="SAM" id="MobiDB-lite"/>
    </source>
</evidence>
<feature type="compositionally biased region" description="Polar residues" evidence="1">
    <location>
        <begin position="122"/>
        <end position="148"/>
    </location>
</feature>
<feature type="chain" id="PRO_5003863965" evidence="2">
    <location>
        <begin position="32"/>
        <end position="319"/>
    </location>
</feature>
<feature type="compositionally biased region" description="Low complexity" evidence="1">
    <location>
        <begin position="191"/>
        <end position="205"/>
    </location>
</feature>
<feature type="compositionally biased region" description="Polar residues" evidence="1">
    <location>
        <begin position="230"/>
        <end position="269"/>
    </location>
</feature>
<feature type="compositionally biased region" description="Polar residues" evidence="1">
    <location>
        <begin position="276"/>
        <end position="299"/>
    </location>
</feature>
<reference evidence="3 4" key="1">
    <citation type="journal article" date="2012" name="BMC Genomics">
        <title>Comparative genomic analysis of human infective Trypanosoma cruzi lineages with the bat-restricted subspecies T. cruzi marinkellei.</title>
        <authorList>
            <person name="Franzen O."/>
            <person name="Talavera-Lopez C."/>
            <person name="Ochaya S."/>
            <person name="Butler C.E."/>
            <person name="Messenger L.A."/>
            <person name="Lewis M.D."/>
            <person name="Llewellyn M.S."/>
            <person name="Marinkelle C.J."/>
            <person name="Tyler K.M."/>
            <person name="Miles M.A."/>
            <person name="Andersson B."/>
        </authorList>
    </citation>
    <scope>NUCLEOTIDE SEQUENCE [LARGE SCALE GENOMIC DNA]</scope>
    <source>
        <strain evidence="3 4">B7</strain>
    </source>
</reference>